<dbReference type="Gene3D" id="3.40.1190.20">
    <property type="match status" value="1"/>
</dbReference>
<dbReference type="InterPro" id="IPR002173">
    <property type="entry name" value="Carboh/pur_kinase_PfkB_CS"/>
</dbReference>
<dbReference type="InterPro" id="IPR011611">
    <property type="entry name" value="PfkB_dom"/>
</dbReference>
<dbReference type="RefSeq" id="WP_160626138.1">
    <property type="nucleotide sequence ID" value="NZ_CP047593.1"/>
</dbReference>
<evidence type="ECO:0000256" key="1">
    <source>
        <dbReference type="ARBA" id="ARBA00010688"/>
    </source>
</evidence>
<feature type="domain" description="Carbohydrate kinase PfkB" evidence="4">
    <location>
        <begin position="17"/>
        <end position="279"/>
    </location>
</feature>
<reference evidence="5 6" key="1">
    <citation type="submission" date="2020-01" db="EMBL/GenBank/DDBJ databases">
        <title>Ponticoccus aerotolerans gen. nov., sp. nov., an anaerobic bacterium and proposal of Ponticoccusceae fam. nov., Ponticoccusles ord. nov. and Ponticoccuse classis nov. in the phylum Kiritimatiellaeota.</title>
        <authorList>
            <person name="Zhou L.Y."/>
            <person name="Du Z.J."/>
        </authorList>
    </citation>
    <scope>NUCLEOTIDE SEQUENCE [LARGE SCALE GENOMIC DNA]</scope>
    <source>
        <strain evidence="5 6">S-5007</strain>
    </source>
</reference>
<dbReference type="InterPro" id="IPR029056">
    <property type="entry name" value="Ribokinase-like"/>
</dbReference>
<dbReference type="PANTHER" id="PTHR43085">
    <property type="entry name" value="HEXOKINASE FAMILY MEMBER"/>
    <property type="match status" value="1"/>
</dbReference>
<dbReference type="PANTHER" id="PTHR43085:SF57">
    <property type="entry name" value="CARBOHYDRATE KINASE PFKB DOMAIN-CONTAINING PROTEIN"/>
    <property type="match status" value="1"/>
</dbReference>
<accession>A0A6P1M671</accession>
<keyword evidence="6" id="KW-1185">Reference proteome</keyword>
<dbReference type="EMBL" id="CP047593">
    <property type="protein sequence ID" value="QHI68104.1"/>
    <property type="molecule type" value="Genomic_DNA"/>
</dbReference>
<keyword evidence="3" id="KW-0418">Kinase</keyword>
<protein>
    <recommendedName>
        <fullName evidence="4">Carbohydrate kinase PfkB domain-containing protein</fullName>
    </recommendedName>
</protein>
<evidence type="ECO:0000313" key="6">
    <source>
        <dbReference type="Proteomes" id="UP000464954"/>
    </source>
</evidence>
<evidence type="ECO:0000256" key="2">
    <source>
        <dbReference type="ARBA" id="ARBA00022679"/>
    </source>
</evidence>
<proteinExistence type="inferred from homology"/>
<dbReference type="GO" id="GO:0016301">
    <property type="term" value="F:kinase activity"/>
    <property type="evidence" value="ECO:0007669"/>
    <property type="project" value="UniProtKB-KW"/>
</dbReference>
<name>A0A6P1M671_9BACT</name>
<dbReference type="InterPro" id="IPR050306">
    <property type="entry name" value="PfkB_Carbo_kinase"/>
</dbReference>
<organism evidence="5 6">
    <name type="scientific">Tichowtungia aerotolerans</name>
    <dbReference type="NCBI Taxonomy" id="2697043"/>
    <lineage>
        <taxon>Bacteria</taxon>
        <taxon>Pseudomonadati</taxon>
        <taxon>Kiritimatiellota</taxon>
        <taxon>Tichowtungiia</taxon>
        <taxon>Tichowtungiales</taxon>
        <taxon>Tichowtungiaceae</taxon>
        <taxon>Tichowtungia</taxon>
    </lineage>
</organism>
<dbReference type="Pfam" id="PF00294">
    <property type="entry name" value="PfkB"/>
    <property type="match status" value="1"/>
</dbReference>
<dbReference type="PROSITE" id="PS00583">
    <property type="entry name" value="PFKB_KINASES_1"/>
    <property type="match status" value="1"/>
</dbReference>
<dbReference type="AlphaFoldDB" id="A0A6P1M671"/>
<gene>
    <name evidence="5" type="ORF">GT409_01095</name>
</gene>
<dbReference type="SUPFAM" id="SSF53613">
    <property type="entry name" value="Ribokinase-like"/>
    <property type="match status" value="1"/>
</dbReference>
<dbReference type="KEGG" id="taer:GT409_01095"/>
<evidence type="ECO:0000259" key="4">
    <source>
        <dbReference type="Pfam" id="PF00294"/>
    </source>
</evidence>
<dbReference type="Proteomes" id="UP000464954">
    <property type="component" value="Chromosome"/>
</dbReference>
<sequence>MILVLGEILFDELPQGRRPGGAPFNFAQHLHRMGHDVRFVSCIGRDKYGVELLKLVLETGLDSNWLQRHDEALTGRVAITLDPGGVPTYDIVINAAYDFIDFDALPPMSPEMVSFGSLIQRTKAGRKGLQNYLRSLPKSTQRFYDVNFRDGCTSGEILIPSLQQADILKLNDDELPMVGKLTGSDLSGDVLVEWLMQTYAIEQVALTRGSNGCALYREGTKTEMPSGPLTKEDIVDTVGAGDAFAAMLAHCLVNNADSHTTLQQCTRLAEFVCTVPGAVPDDDSIYKTLT</sequence>
<evidence type="ECO:0000313" key="5">
    <source>
        <dbReference type="EMBL" id="QHI68104.1"/>
    </source>
</evidence>
<evidence type="ECO:0000256" key="3">
    <source>
        <dbReference type="ARBA" id="ARBA00022777"/>
    </source>
</evidence>
<comment type="similarity">
    <text evidence="1">Belongs to the carbohydrate kinase PfkB family.</text>
</comment>
<keyword evidence="2" id="KW-0808">Transferase</keyword>